<name>A0A833V8T6_9POAL</name>
<evidence type="ECO:0000313" key="3">
    <source>
        <dbReference type="Proteomes" id="UP000623129"/>
    </source>
</evidence>
<dbReference type="OrthoDB" id="1098796at2759"/>
<sequence length="112" mass="12691">MDSSKRRRIGPGDDVTDAEVDEFYAILRRIRLSAKPRRPVQSPPPTWNPSFALEDFEVRKDERDTKRKEDAAVRSHPDATEVQSGDRALAVRRPLDLNEDPEPEPVMGPITG</sequence>
<dbReference type="PANTHER" id="PTHR35735:SF8">
    <property type="entry name" value="PROTEIN NIM1-INTERACTING 2"/>
    <property type="match status" value="1"/>
</dbReference>
<dbReference type="AlphaFoldDB" id="A0A833V8T6"/>
<comment type="caution">
    <text evidence="2">The sequence shown here is derived from an EMBL/GenBank/DDBJ whole genome shotgun (WGS) entry which is preliminary data.</text>
</comment>
<gene>
    <name evidence="2" type="ORF">FCM35_KLT06009</name>
</gene>
<feature type="region of interest" description="Disordered" evidence="1">
    <location>
        <begin position="59"/>
        <end position="112"/>
    </location>
</feature>
<evidence type="ECO:0000256" key="1">
    <source>
        <dbReference type="SAM" id="MobiDB-lite"/>
    </source>
</evidence>
<reference evidence="2" key="1">
    <citation type="submission" date="2020-01" db="EMBL/GenBank/DDBJ databases">
        <title>Genome sequence of Kobresia littledalei, the first chromosome-level genome in the family Cyperaceae.</title>
        <authorList>
            <person name="Qu G."/>
        </authorList>
    </citation>
    <scope>NUCLEOTIDE SEQUENCE</scope>
    <source>
        <strain evidence="2">C.B.Clarke</strain>
        <tissue evidence="2">Leaf</tissue>
    </source>
</reference>
<keyword evidence="3" id="KW-1185">Reference proteome</keyword>
<dbReference type="EMBL" id="SWLB01000015">
    <property type="protein sequence ID" value="KAF3328931.1"/>
    <property type="molecule type" value="Genomic_DNA"/>
</dbReference>
<organism evidence="2 3">
    <name type="scientific">Carex littledalei</name>
    <dbReference type="NCBI Taxonomy" id="544730"/>
    <lineage>
        <taxon>Eukaryota</taxon>
        <taxon>Viridiplantae</taxon>
        <taxon>Streptophyta</taxon>
        <taxon>Embryophyta</taxon>
        <taxon>Tracheophyta</taxon>
        <taxon>Spermatophyta</taxon>
        <taxon>Magnoliopsida</taxon>
        <taxon>Liliopsida</taxon>
        <taxon>Poales</taxon>
        <taxon>Cyperaceae</taxon>
        <taxon>Cyperoideae</taxon>
        <taxon>Cariceae</taxon>
        <taxon>Carex</taxon>
        <taxon>Carex subgen. Euthyceras</taxon>
    </lineage>
</organism>
<dbReference type="InterPro" id="IPR034577">
    <property type="entry name" value="NIMIN-2"/>
</dbReference>
<dbReference type="Proteomes" id="UP000623129">
    <property type="component" value="Unassembled WGS sequence"/>
</dbReference>
<dbReference type="GO" id="GO:0010112">
    <property type="term" value="P:regulation of systemic acquired resistance"/>
    <property type="evidence" value="ECO:0007669"/>
    <property type="project" value="InterPro"/>
</dbReference>
<proteinExistence type="predicted"/>
<feature type="compositionally biased region" description="Basic and acidic residues" evidence="1">
    <location>
        <begin position="59"/>
        <end position="79"/>
    </location>
</feature>
<dbReference type="PANTHER" id="PTHR35735">
    <property type="entry name" value="PROTEIN NIM1-INTERACTING 2"/>
    <property type="match status" value="1"/>
</dbReference>
<protein>
    <submittedName>
        <fullName evidence="2">Uncharacterized protein</fullName>
    </submittedName>
</protein>
<evidence type="ECO:0000313" key="2">
    <source>
        <dbReference type="EMBL" id="KAF3328931.1"/>
    </source>
</evidence>
<accession>A0A833V8T6</accession>